<sequence length="47" mass="5272">MLPNSLYEQLTRTNLNDVYVMANLGSYQLMLNSLNITFTCCISASPL</sequence>
<evidence type="ECO:0000313" key="2">
    <source>
        <dbReference type="Proteomes" id="UP000005806"/>
    </source>
</evidence>
<dbReference type="Proteomes" id="UP000005806">
    <property type="component" value="Unassembled WGS sequence"/>
</dbReference>
<dbReference type="EMBL" id="CAIH01000410">
    <property type="protein sequence ID" value="CCH95262.1"/>
    <property type="molecule type" value="Genomic_DNA"/>
</dbReference>
<organism evidence="1 2">
    <name type="scientific">Microcystis aeruginosa PCC 9432</name>
    <dbReference type="NCBI Taxonomy" id="1160280"/>
    <lineage>
        <taxon>Bacteria</taxon>
        <taxon>Bacillati</taxon>
        <taxon>Cyanobacteriota</taxon>
        <taxon>Cyanophyceae</taxon>
        <taxon>Oscillatoriophycideae</taxon>
        <taxon>Chroococcales</taxon>
        <taxon>Microcystaceae</taxon>
        <taxon>Microcystis</taxon>
    </lineage>
</organism>
<proteinExistence type="predicted"/>
<evidence type="ECO:0000313" key="1">
    <source>
        <dbReference type="EMBL" id="CCH95262.1"/>
    </source>
</evidence>
<dbReference type="AlphaFoldDB" id="A0A830ZYY8"/>
<protein>
    <submittedName>
        <fullName evidence="1">Uncharacterized protein</fullName>
    </submittedName>
</protein>
<comment type="caution">
    <text evidence="1">The sequence shown here is derived from an EMBL/GenBank/DDBJ whole genome shotgun (WGS) entry which is preliminary data.</text>
</comment>
<reference evidence="1 2" key="1">
    <citation type="submission" date="2012-04" db="EMBL/GenBank/DDBJ databases">
        <authorList>
            <person name="Genoscope - CEA"/>
        </authorList>
    </citation>
    <scope>NUCLEOTIDE SEQUENCE [LARGE SCALE GENOMIC DNA]</scope>
    <source>
        <strain evidence="1 2">9432</strain>
    </source>
</reference>
<name>A0A830ZYY8_MICAE</name>
<gene>
    <name evidence="1" type="ORF">MICCA_730010</name>
</gene>
<accession>A0A830ZYY8</accession>